<dbReference type="AlphaFoldDB" id="A0AA35K7C5"/>
<organism evidence="2 3">
    <name type="scientific">Podarcis lilfordi</name>
    <name type="common">Lilford's wall lizard</name>
    <dbReference type="NCBI Taxonomy" id="74358"/>
    <lineage>
        <taxon>Eukaryota</taxon>
        <taxon>Metazoa</taxon>
        <taxon>Chordata</taxon>
        <taxon>Craniata</taxon>
        <taxon>Vertebrata</taxon>
        <taxon>Euteleostomi</taxon>
        <taxon>Lepidosauria</taxon>
        <taxon>Squamata</taxon>
        <taxon>Bifurcata</taxon>
        <taxon>Unidentata</taxon>
        <taxon>Episquamata</taxon>
        <taxon>Laterata</taxon>
        <taxon>Lacertibaenia</taxon>
        <taxon>Lacertidae</taxon>
        <taxon>Podarcis</taxon>
    </lineage>
</organism>
<dbReference type="GO" id="GO:0000775">
    <property type="term" value="C:chromosome, centromeric region"/>
    <property type="evidence" value="ECO:0007669"/>
    <property type="project" value="TreeGrafter"/>
</dbReference>
<keyword evidence="3" id="KW-1185">Reference proteome</keyword>
<sequence length="825" mass="92998">MGRARGGGRESEAADRRRRGGPGGGGSTAMERRLRRSTLRFASAMSSVVEKYNFPFDDDMVISIRSLTYDTPEGPRVWGEEQQTSTEIIDRSQNIVPFQENTEIETQLASDSENENYEEYQSPNEEQSMDSCGKSLLDTGHKSDVESASIQRHLENMHIKEDTSLVYFSGTPSKNKYQVKMDVLLENSVYFGPKSLTVTRPRAKNVYQWSPLQNLGGESLSVGHHDVVLRKQTESINEHPASTSLHLSNSAAPGSDNMTILPENQSLGGGNETVCSSFLEMYESADEHCSWNNVTIVDLYPGMVKALSRLLRKASHKASSNSLIKRYRYGYWHPKKTKLNTSTARVRKSRQLKQKSSLTIREDDSKGYQLSMANNEPVSPSYDGNHEMQCSLNKATKVVSSMYCNTDSVEMDASGIVEDHSYTENVGLNGVESTIFPRDLSTEETFLVRTASYIPSLSNFGRKAQTFEEYSSICTVDTGTTFNLAEDYKTEMSTRTFNATSCLSLSLNRGISCVLQNNKSSPVKTSNRLPGNHEIKTFNKAVSLQRSHSFSSLPVNRSPIKTPQKCDDAFQKMYKELCCSKMRKQFKCSTICTSPRKSPELCKFGFKSLSSNFNQKRKNMIESIYQKLCSEGLPKIPTFMRAANLKKYEGIPMSDTVNALVNSPVRTLPAVARIKRAANFCTEDSQTSPLKRLKNISENSPYRINQKLPYWKNNLQKTDMTFTLHTPNANNWTSNMDSGFCISSNHTFMAVPSTCRKESRITSVDEKMPTFVQNSDSLRKSQNYTSPVSRRLSYHGGRIRRRNAYVEELLCEDYESSFLDYREDS</sequence>
<dbReference type="GO" id="GO:0042393">
    <property type="term" value="F:histone binding"/>
    <property type="evidence" value="ECO:0007669"/>
    <property type="project" value="TreeGrafter"/>
</dbReference>
<dbReference type="PANTHER" id="PTHR15992:SF5">
    <property type="entry name" value="HOLLIDAY JUNCTION RECOGNITION PROTEIN"/>
    <property type="match status" value="1"/>
</dbReference>
<evidence type="ECO:0000256" key="1">
    <source>
        <dbReference type="SAM" id="MobiDB-lite"/>
    </source>
</evidence>
<dbReference type="GO" id="GO:0034080">
    <property type="term" value="P:CENP-A containing chromatin assembly"/>
    <property type="evidence" value="ECO:0007669"/>
    <property type="project" value="TreeGrafter"/>
</dbReference>
<feature type="region of interest" description="Disordered" evidence="1">
    <location>
        <begin position="1"/>
        <end position="32"/>
    </location>
</feature>
<proteinExistence type="predicted"/>
<evidence type="ECO:0000313" key="3">
    <source>
        <dbReference type="Proteomes" id="UP001178461"/>
    </source>
</evidence>
<dbReference type="PANTHER" id="PTHR15992">
    <property type="entry name" value="HOLLIDAY JUNCTION RECOGNITION PROTEIN"/>
    <property type="match status" value="1"/>
</dbReference>
<dbReference type="Proteomes" id="UP001178461">
    <property type="component" value="Chromosome 4"/>
</dbReference>
<dbReference type="Gene3D" id="6.10.250.2320">
    <property type="match status" value="1"/>
</dbReference>
<gene>
    <name evidence="2" type="ORF">PODLI_1B037286</name>
</gene>
<dbReference type="EMBL" id="OX395129">
    <property type="protein sequence ID" value="CAI5772890.1"/>
    <property type="molecule type" value="Genomic_DNA"/>
</dbReference>
<feature type="region of interest" description="Disordered" evidence="1">
    <location>
        <begin position="105"/>
        <end position="140"/>
    </location>
</feature>
<protein>
    <submittedName>
        <fullName evidence="2">Uncharacterized protein</fullName>
    </submittedName>
</protein>
<evidence type="ECO:0000313" key="2">
    <source>
        <dbReference type="EMBL" id="CAI5772890.1"/>
    </source>
</evidence>
<reference evidence="2" key="1">
    <citation type="submission" date="2022-12" db="EMBL/GenBank/DDBJ databases">
        <authorList>
            <person name="Alioto T."/>
            <person name="Alioto T."/>
            <person name="Gomez Garrido J."/>
        </authorList>
    </citation>
    <scope>NUCLEOTIDE SEQUENCE</scope>
</reference>
<accession>A0AA35K7C5</accession>
<name>A0AA35K7C5_9SAUR</name>
<feature type="compositionally biased region" description="Polar residues" evidence="1">
    <location>
        <begin position="119"/>
        <end position="130"/>
    </location>
</feature>